<dbReference type="PANTHER" id="PTHR10465">
    <property type="entry name" value="TRANSMEMBRANE GTPASE FZO1"/>
    <property type="match status" value="1"/>
</dbReference>
<evidence type="ECO:0000256" key="1">
    <source>
        <dbReference type="ARBA" id="ARBA00004370"/>
    </source>
</evidence>
<dbReference type="GO" id="GO:0016020">
    <property type="term" value="C:membrane"/>
    <property type="evidence" value="ECO:0007669"/>
    <property type="project" value="UniProtKB-SubCell"/>
</dbReference>
<dbReference type="Gene3D" id="3.40.50.300">
    <property type="entry name" value="P-loop containing nucleotide triphosphate hydrolases"/>
    <property type="match status" value="1"/>
</dbReference>
<keyword evidence="5" id="KW-0472">Membrane</keyword>
<reference evidence="8" key="1">
    <citation type="journal article" date="2020" name="mSystems">
        <title>Genome- and Community-Level Interaction Insights into Carbon Utilization and Element Cycling Functions of Hydrothermarchaeota in Hydrothermal Sediment.</title>
        <authorList>
            <person name="Zhou Z."/>
            <person name="Liu Y."/>
            <person name="Xu W."/>
            <person name="Pan J."/>
            <person name="Luo Z.H."/>
            <person name="Li M."/>
        </authorList>
    </citation>
    <scope>NUCLEOTIDE SEQUENCE [LARGE SCALE GENOMIC DNA]</scope>
    <source>
        <strain evidence="8">HyVt-233</strain>
    </source>
</reference>
<evidence type="ECO:0000256" key="5">
    <source>
        <dbReference type="ARBA" id="ARBA00023136"/>
    </source>
</evidence>
<dbReference type="GO" id="GO:0005525">
    <property type="term" value="F:GTP binding"/>
    <property type="evidence" value="ECO:0007669"/>
    <property type="project" value="UniProtKB-KW"/>
</dbReference>
<proteinExistence type="predicted"/>
<dbReference type="InterPro" id="IPR027094">
    <property type="entry name" value="Mitofusin_fam"/>
</dbReference>
<protein>
    <recommendedName>
        <fullName evidence="7">Dynamin N-terminal domain-containing protein</fullName>
    </recommendedName>
</protein>
<accession>A0A7C0U1I4</accession>
<comment type="subcellular location">
    <subcellularLocation>
        <location evidence="1">Membrane</location>
    </subcellularLocation>
</comment>
<dbReference type="EMBL" id="DRBS01000015">
    <property type="protein sequence ID" value="HDD43302.1"/>
    <property type="molecule type" value="Genomic_DNA"/>
</dbReference>
<evidence type="ECO:0000256" key="2">
    <source>
        <dbReference type="ARBA" id="ARBA00022741"/>
    </source>
</evidence>
<dbReference type="GO" id="GO:0003924">
    <property type="term" value="F:GTPase activity"/>
    <property type="evidence" value="ECO:0007669"/>
    <property type="project" value="InterPro"/>
</dbReference>
<dbReference type="Proteomes" id="UP000886289">
    <property type="component" value="Unassembled WGS sequence"/>
</dbReference>
<feature type="coiled-coil region" evidence="6">
    <location>
        <begin position="324"/>
        <end position="369"/>
    </location>
</feature>
<gene>
    <name evidence="8" type="ORF">ENG63_00370</name>
</gene>
<dbReference type="AlphaFoldDB" id="A0A7C0U1I4"/>
<keyword evidence="6" id="KW-0175">Coiled coil</keyword>
<organism evidence="8">
    <name type="scientific">Desulfofervidus auxilii</name>
    <dbReference type="NCBI Taxonomy" id="1621989"/>
    <lineage>
        <taxon>Bacteria</taxon>
        <taxon>Pseudomonadati</taxon>
        <taxon>Thermodesulfobacteriota</taxon>
        <taxon>Candidatus Desulfofervidia</taxon>
        <taxon>Candidatus Desulfofervidales</taxon>
        <taxon>Candidatus Desulfofervidaceae</taxon>
        <taxon>Candidatus Desulfofervidus</taxon>
    </lineage>
</organism>
<name>A0A7C0U1I4_DESA2</name>
<evidence type="ECO:0000259" key="7">
    <source>
        <dbReference type="Pfam" id="PF00350"/>
    </source>
</evidence>
<sequence length="650" mass="76155">MQQVFLNTYLKQVQEVINAGKTLQKIANDLFEFESKESPYAIKTKYVFDEIKITIKKLEKLKKDKVTIGVIGQVSSGKSTFLNALIFGDRILPAGIGRVNKKAFKIEYGDAIEVIYEKNDKKISETGEDLSKLREKLTILNEEQSLSECITIRYPKEILKDLIILDTPGIDTLKEKALDAAARNDWRIVSEIVGSADAIIFITDIDQVFGKVDKELWKRLKDIHNEKRWIVLNKADSIYKNELLTPEEKKEEFEKAKRIFAKEAFGSENWQKFKIFTISAQEALIGIYKNDKYRLEQSKFNEFFDTFKKAINENKIKEFLKPEIKVLSQDKLKLNELIKDFEKDLKNRLKILEQKRELTVEEKEKIKEEIEKAKPILKEMKDLKDKFYKYYEGELKVKLKQEFRAIVKRTIQKINILDLFKEKKRKAFLQEIQEQFEKRISQIIVEVNSFQYFEMFLEQAKKFQYILEEPKDSKSLTKIIKTLDAEEFEKLLTKEFAKTGRWSVARLSIIGMGVLGRDVILNLVGKFIAKQLAKTIIRALAGILGVILSLWTIRDILNLPQQVKEKIRDKIIQEITPQLEKAAHDIAFLYQQIMEEIYNKIDRMKEELMLELKTSNASLQEIEKDKIHIKSCLEYLEKLNKKLSLLQFSL</sequence>
<dbReference type="Pfam" id="PF00350">
    <property type="entry name" value="Dynamin_N"/>
    <property type="match status" value="1"/>
</dbReference>
<evidence type="ECO:0000313" key="8">
    <source>
        <dbReference type="EMBL" id="HDD43302.1"/>
    </source>
</evidence>
<keyword evidence="4" id="KW-0342">GTP-binding</keyword>
<dbReference type="PANTHER" id="PTHR10465:SF0">
    <property type="entry name" value="SARCALUMENIN"/>
    <property type="match status" value="1"/>
</dbReference>
<dbReference type="InterPro" id="IPR045063">
    <property type="entry name" value="Dynamin_N"/>
</dbReference>
<evidence type="ECO:0000256" key="3">
    <source>
        <dbReference type="ARBA" id="ARBA00022801"/>
    </source>
</evidence>
<dbReference type="SUPFAM" id="SSF52540">
    <property type="entry name" value="P-loop containing nucleoside triphosphate hydrolases"/>
    <property type="match status" value="1"/>
</dbReference>
<evidence type="ECO:0000256" key="6">
    <source>
        <dbReference type="SAM" id="Coils"/>
    </source>
</evidence>
<evidence type="ECO:0000256" key="4">
    <source>
        <dbReference type="ARBA" id="ARBA00023134"/>
    </source>
</evidence>
<keyword evidence="2" id="KW-0547">Nucleotide-binding</keyword>
<dbReference type="InterPro" id="IPR027417">
    <property type="entry name" value="P-loop_NTPase"/>
</dbReference>
<feature type="domain" description="Dynamin N-terminal" evidence="7">
    <location>
        <begin position="68"/>
        <end position="234"/>
    </location>
</feature>
<keyword evidence="3" id="KW-0378">Hydrolase</keyword>
<comment type="caution">
    <text evidence="8">The sequence shown here is derived from an EMBL/GenBank/DDBJ whole genome shotgun (WGS) entry which is preliminary data.</text>
</comment>